<dbReference type="Proteomes" id="UP000231267">
    <property type="component" value="Unassembled WGS sequence"/>
</dbReference>
<feature type="transmembrane region" description="Helical" evidence="1">
    <location>
        <begin position="18"/>
        <end position="41"/>
    </location>
</feature>
<keyword evidence="1" id="KW-1133">Transmembrane helix</keyword>
<keyword evidence="1" id="KW-0472">Membrane</keyword>
<comment type="caution">
    <text evidence="2">The sequence shown here is derived from an EMBL/GenBank/DDBJ whole genome shotgun (WGS) entry which is preliminary data.</text>
</comment>
<name>A0A2J0LRX6_9BACT</name>
<proteinExistence type="predicted"/>
<evidence type="ECO:0000313" key="3">
    <source>
        <dbReference type="Proteomes" id="UP000231267"/>
    </source>
</evidence>
<sequence length="124" mass="13827">MKPSPIANSLKNIHSVNIILYVCIFLSACAVIFLLLGPLYCEGENQQVSGMDDSVLVAIQVKDGVDLSAILDKYNIEIIRRYENLLKAYVKTNDLENLSEEDCIVSVTTNLLKPIELNNQKDVL</sequence>
<keyword evidence="1" id="KW-0812">Transmembrane</keyword>
<reference evidence="2 3" key="1">
    <citation type="submission" date="2017-09" db="EMBL/GenBank/DDBJ databases">
        <title>Depth-based differentiation of microbial function through sediment-hosted aquifers and enrichment of novel symbionts in the deep terrestrial subsurface.</title>
        <authorList>
            <person name="Probst A.J."/>
            <person name="Ladd B."/>
            <person name="Jarett J.K."/>
            <person name="Geller-Mcgrath D.E."/>
            <person name="Sieber C.M."/>
            <person name="Emerson J.B."/>
            <person name="Anantharaman K."/>
            <person name="Thomas B.C."/>
            <person name="Malmstrom R."/>
            <person name="Stieglmeier M."/>
            <person name="Klingl A."/>
            <person name="Woyke T."/>
            <person name="Ryan C.M."/>
            <person name="Banfield J.F."/>
        </authorList>
    </citation>
    <scope>NUCLEOTIDE SEQUENCE [LARGE SCALE GENOMIC DNA]</scope>
    <source>
        <strain evidence="2">CG12_big_fil_rev_8_21_14_0_65_43_15</strain>
    </source>
</reference>
<gene>
    <name evidence="2" type="ORF">COW11_02540</name>
</gene>
<evidence type="ECO:0000313" key="2">
    <source>
        <dbReference type="EMBL" id="PIW66597.1"/>
    </source>
</evidence>
<accession>A0A2J0LRX6</accession>
<organism evidence="2 3">
    <name type="scientific">Candidatus Taenaricola geysiri</name>
    <dbReference type="NCBI Taxonomy" id="1974752"/>
    <lineage>
        <taxon>Bacteria</taxon>
        <taxon>Pseudomonadati</taxon>
        <taxon>Candidatus Omnitrophota</taxon>
        <taxon>Candidatus Taenaricola</taxon>
    </lineage>
</organism>
<dbReference type="EMBL" id="PFGP01000054">
    <property type="protein sequence ID" value="PIW66597.1"/>
    <property type="molecule type" value="Genomic_DNA"/>
</dbReference>
<dbReference type="AlphaFoldDB" id="A0A2J0LRX6"/>
<evidence type="ECO:0000256" key="1">
    <source>
        <dbReference type="SAM" id="Phobius"/>
    </source>
</evidence>
<dbReference type="PROSITE" id="PS51257">
    <property type="entry name" value="PROKAR_LIPOPROTEIN"/>
    <property type="match status" value="1"/>
</dbReference>
<protein>
    <submittedName>
        <fullName evidence="2">Uncharacterized protein</fullName>
    </submittedName>
</protein>